<evidence type="ECO:0000256" key="1">
    <source>
        <dbReference type="ARBA" id="ARBA00004123"/>
    </source>
</evidence>
<feature type="region of interest" description="Disordered" evidence="6">
    <location>
        <begin position="121"/>
        <end position="141"/>
    </location>
</feature>
<feature type="compositionally biased region" description="Basic and acidic residues" evidence="6">
    <location>
        <begin position="128"/>
        <end position="141"/>
    </location>
</feature>
<dbReference type="Gene3D" id="2.40.330.10">
    <property type="entry name" value="DNA-binding pseudobarrel domain"/>
    <property type="match status" value="1"/>
</dbReference>
<reference evidence="8" key="2">
    <citation type="submission" date="2022-03" db="EMBL/GenBank/DDBJ databases">
        <title>Draft title - Genomic analysis of global carrot germplasm unveils the trajectory of domestication and the origin of high carotenoid orange carrot.</title>
        <authorList>
            <person name="Iorizzo M."/>
            <person name="Ellison S."/>
            <person name="Senalik D."/>
            <person name="Macko-Podgorni A."/>
            <person name="Grzebelus D."/>
            <person name="Bostan H."/>
            <person name="Rolling W."/>
            <person name="Curaba J."/>
            <person name="Simon P."/>
        </authorList>
    </citation>
    <scope>NUCLEOTIDE SEQUENCE</scope>
    <source>
        <tissue evidence="8">Leaf</tissue>
    </source>
</reference>
<name>A0AAF0XB90_DAUCS</name>
<dbReference type="InterPro" id="IPR003340">
    <property type="entry name" value="B3_DNA-bd"/>
</dbReference>
<dbReference type="EMBL" id="CP093348">
    <property type="protein sequence ID" value="WOH03759.1"/>
    <property type="molecule type" value="Genomic_DNA"/>
</dbReference>
<dbReference type="KEGG" id="dcr:108225695"/>
<dbReference type="PROSITE" id="PS50863">
    <property type="entry name" value="B3"/>
    <property type="match status" value="1"/>
</dbReference>
<organism evidence="8 9">
    <name type="scientific">Daucus carota subsp. sativus</name>
    <name type="common">Carrot</name>
    <dbReference type="NCBI Taxonomy" id="79200"/>
    <lineage>
        <taxon>Eukaryota</taxon>
        <taxon>Viridiplantae</taxon>
        <taxon>Streptophyta</taxon>
        <taxon>Embryophyta</taxon>
        <taxon>Tracheophyta</taxon>
        <taxon>Spermatophyta</taxon>
        <taxon>Magnoliopsida</taxon>
        <taxon>eudicotyledons</taxon>
        <taxon>Gunneridae</taxon>
        <taxon>Pentapetalae</taxon>
        <taxon>asterids</taxon>
        <taxon>campanulids</taxon>
        <taxon>Apiales</taxon>
        <taxon>Apiaceae</taxon>
        <taxon>Apioideae</taxon>
        <taxon>Scandiceae</taxon>
        <taxon>Daucinae</taxon>
        <taxon>Daucus</taxon>
        <taxon>Daucus sect. Daucus</taxon>
    </lineage>
</organism>
<sequence length="141" mass="16122">MESEDDQTLDFFDVFLPDTNGQRLLIPSVFMMNLKGKIANAVTLKDLSGRCWQADIKQTKEGFFLYNGWERFVSDKSVELGSFFVLRYVESSSSFVVKIFGPNGIKTEDLARVKIEDEGAEMQTDSMQNHRETIPARHEQS</sequence>
<reference evidence="8" key="1">
    <citation type="journal article" date="2016" name="Nat. Genet.">
        <title>A high-quality carrot genome assembly provides new insights into carotenoid accumulation and asterid genome evolution.</title>
        <authorList>
            <person name="Iorizzo M."/>
            <person name="Ellison S."/>
            <person name="Senalik D."/>
            <person name="Zeng P."/>
            <person name="Satapoomin P."/>
            <person name="Huang J."/>
            <person name="Bowman M."/>
            <person name="Iovene M."/>
            <person name="Sanseverino W."/>
            <person name="Cavagnaro P."/>
            <person name="Yildiz M."/>
            <person name="Macko-Podgorni A."/>
            <person name="Moranska E."/>
            <person name="Grzebelus E."/>
            <person name="Grzebelus D."/>
            <person name="Ashrafi H."/>
            <person name="Zheng Z."/>
            <person name="Cheng S."/>
            <person name="Spooner D."/>
            <person name="Van Deynze A."/>
            <person name="Simon P."/>
        </authorList>
    </citation>
    <scope>NUCLEOTIDE SEQUENCE</scope>
    <source>
        <tissue evidence="8">Leaf</tissue>
    </source>
</reference>
<evidence type="ECO:0000256" key="4">
    <source>
        <dbReference type="ARBA" id="ARBA00023163"/>
    </source>
</evidence>
<evidence type="ECO:0000259" key="7">
    <source>
        <dbReference type="PROSITE" id="PS50863"/>
    </source>
</evidence>
<keyword evidence="5" id="KW-0539">Nucleus</keyword>
<dbReference type="InterPro" id="IPR050655">
    <property type="entry name" value="Plant_B3_domain"/>
</dbReference>
<dbReference type="Proteomes" id="UP000077755">
    <property type="component" value="Chromosome 6"/>
</dbReference>
<protein>
    <recommendedName>
        <fullName evidence="7">TF-B3 domain-containing protein</fullName>
    </recommendedName>
</protein>
<dbReference type="InterPro" id="IPR015300">
    <property type="entry name" value="DNA-bd_pseudobarrel_sf"/>
</dbReference>
<evidence type="ECO:0000313" key="8">
    <source>
        <dbReference type="EMBL" id="WOH03759.1"/>
    </source>
</evidence>
<evidence type="ECO:0000256" key="5">
    <source>
        <dbReference type="ARBA" id="ARBA00023242"/>
    </source>
</evidence>
<dbReference type="AlphaFoldDB" id="A0AAF0XB90"/>
<proteinExistence type="predicted"/>
<dbReference type="GO" id="GO:0003677">
    <property type="term" value="F:DNA binding"/>
    <property type="evidence" value="ECO:0007669"/>
    <property type="project" value="UniProtKB-KW"/>
</dbReference>
<keyword evidence="2" id="KW-0805">Transcription regulation</keyword>
<dbReference type="SUPFAM" id="SSF101936">
    <property type="entry name" value="DNA-binding pseudobarrel domain"/>
    <property type="match status" value="1"/>
</dbReference>
<evidence type="ECO:0000256" key="6">
    <source>
        <dbReference type="SAM" id="MobiDB-lite"/>
    </source>
</evidence>
<keyword evidence="9" id="KW-1185">Reference proteome</keyword>
<dbReference type="CDD" id="cd10017">
    <property type="entry name" value="B3_DNA"/>
    <property type="match status" value="1"/>
</dbReference>
<dbReference type="Pfam" id="PF02362">
    <property type="entry name" value="B3"/>
    <property type="match status" value="1"/>
</dbReference>
<dbReference type="SMART" id="SM01019">
    <property type="entry name" value="B3"/>
    <property type="match status" value="1"/>
</dbReference>
<evidence type="ECO:0000256" key="3">
    <source>
        <dbReference type="ARBA" id="ARBA00023125"/>
    </source>
</evidence>
<dbReference type="GO" id="GO:0005634">
    <property type="term" value="C:nucleus"/>
    <property type="evidence" value="ECO:0007669"/>
    <property type="project" value="UniProtKB-SubCell"/>
</dbReference>
<accession>A0AAF0XB90</accession>
<dbReference type="PANTHER" id="PTHR31920">
    <property type="entry name" value="B3 DOMAIN-CONTAINING"/>
    <property type="match status" value="1"/>
</dbReference>
<keyword evidence="3" id="KW-0238">DNA-binding</keyword>
<comment type="subcellular location">
    <subcellularLocation>
        <location evidence="1">Nucleus</location>
    </subcellularLocation>
</comment>
<feature type="domain" description="TF-B3" evidence="7">
    <location>
        <begin position="9"/>
        <end position="103"/>
    </location>
</feature>
<gene>
    <name evidence="8" type="ORF">DCAR_0623159</name>
</gene>
<dbReference type="PANTHER" id="PTHR31920:SF135">
    <property type="entry name" value="B3 DOMAIN-CONTAINING PROTEIN OS03G0621600-RELATED"/>
    <property type="match status" value="1"/>
</dbReference>
<keyword evidence="4" id="KW-0804">Transcription</keyword>
<evidence type="ECO:0000313" key="9">
    <source>
        <dbReference type="Proteomes" id="UP000077755"/>
    </source>
</evidence>
<evidence type="ECO:0000256" key="2">
    <source>
        <dbReference type="ARBA" id="ARBA00023015"/>
    </source>
</evidence>